<evidence type="ECO:0000313" key="2">
    <source>
        <dbReference type="EMBL" id="GJE92704.1"/>
    </source>
</evidence>
<comment type="caution">
    <text evidence="2">The sequence shown here is derived from an EMBL/GenBank/DDBJ whole genome shotgun (WGS) entry which is preliminary data.</text>
</comment>
<proteinExistence type="predicted"/>
<feature type="region of interest" description="Disordered" evidence="1">
    <location>
        <begin position="38"/>
        <end position="85"/>
    </location>
</feature>
<gene>
    <name evidence="2" type="ORF">PsYK624_088600</name>
</gene>
<dbReference type="Proteomes" id="UP000703269">
    <property type="component" value="Unassembled WGS sequence"/>
</dbReference>
<sequence>MERVSGARTLFNSCHDHDHCRRRRAHSRRGVLEGIAELASSGNEMRPRQQDTPSHIFRGVTRGKTGSKHALKSPRPATAHHNWRA</sequence>
<protein>
    <submittedName>
        <fullName evidence="2">Uncharacterized protein</fullName>
    </submittedName>
</protein>
<evidence type="ECO:0000256" key="1">
    <source>
        <dbReference type="SAM" id="MobiDB-lite"/>
    </source>
</evidence>
<organism evidence="2 3">
    <name type="scientific">Phanerochaete sordida</name>
    <dbReference type="NCBI Taxonomy" id="48140"/>
    <lineage>
        <taxon>Eukaryota</taxon>
        <taxon>Fungi</taxon>
        <taxon>Dikarya</taxon>
        <taxon>Basidiomycota</taxon>
        <taxon>Agaricomycotina</taxon>
        <taxon>Agaricomycetes</taxon>
        <taxon>Polyporales</taxon>
        <taxon>Phanerochaetaceae</taxon>
        <taxon>Phanerochaete</taxon>
    </lineage>
</organism>
<reference evidence="2 3" key="1">
    <citation type="submission" date="2021-08" db="EMBL/GenBank/DDBJ databases">
        <title>Draft Genome Sequence of Phanerochaete sordida strain YK-624.</title>
        <authorList>
            <person name="Mori T."/>
            <person name="Dohra H."/>
            <person name="Suzuki T."/>
            <person name="Kawagishi H."/>
            <person name="Hirai H."/>
        </authorList>
    </citation>
    <scope>NUCLEOTIDE SEQUENCE [LARGE SCALE GENOMIC DNA]</scope>
    <source>
        <strain evidence="2 3">YK-624</strain>
    </source>
</reference>
<keyword evidence="3" id="KW-1185">Reference proteome</keyword>
<name>A0A9P3GFD5_9APHY</name>
<dbReference type="AlphaFoldDB" id="A0A9P3GFD5"/>
<accession>A0A9P3GFD5</accession>
<evidence type="ECO:0000313" key="3">
    <source>
        <dbReference type="Proteomes" id="UP000703269"/>
    </source>
</evidence>
<dbReference type="EMBL" id="BPQB01000028">
    <property type="protein sequence ID" value="GJE92704.1"/>
    <property type="molecule type" value="Genomic_DNA"/>
</dbReference>